<accession>A0ABX6IKW1</accession>
<name>A0ABX6IKW1_9ACTN</name>
<evidence type="ECO:0000256" key="1">
    <source>
        <dbReference type="SAM" id="MobiDB-lite"/>
    </source>
</evidence>
<evidence type="ECO:0000313" key="3">
    <source>
        <dbReference type="EMBL" id="QHN35878.1"/>
    </source>
</evidence>
<organism evidence="3 4">
    <name type="scientific">Gordonia pseudamarae</name>
    <dbReference type="NCBI Taxonomy" id="2831662"/>
    <lineage>
        <taxon>Bacteria</taxon>
        <taxon>Bacillati</taxon>
        <taxon>Actinomycetota</taxon>
        <taxon>Actinomycetes</taxon>
        <taxon>Mycobacteriales</taxon>
        <taxon>Gordoniaceae</taxon>
        <taxon>Gordonia</taxon>
    </lineage>
</organism>
<reference evidence="3" key="1">
    <citation type="journal article" date="2021" name="Nat. Microbiol.">
        <title>Cocultivation of an ultrasmall environmental parasitic bacterium with lytic ability against bacteria associated with wastewater foams.</title>
        <authorList>
            <person name="Batinovic S."/>
            <person name="Rose J.J.A."/>
            <person name="Ratcliffe J."/>
            <person name="Seviour R.J."/>
            <person name="Petrovski S."/>
        </authorList>
    </citation>
    <scope>NUCLEOTIDE SEQUENCE</scope>
    <source>
        <strain evidence="3">CON9</strain>
    </source>
</reference>
<proteinExistence type="predicted"/>
<feature type="chain" id="PRO_5045815647" evidence="2">
    <location>
        <begin position="18"/>
        <end position="202"/>
    </location>
</feature>
<dbReference type="InterPro" id="IPR024520">
    <property type="entry name" value="DUF3558"/>
</dbReference>
<feature type="signal peptide" evidence="2">
    <location>
        <begin position="1"/>
        <end position="17"/>
    </location>
</feature>
<keyword evidence="2" id="KW-0732">Signal</keyword>
<evidence type="ECO:0000256" key="2">
    <source>
        <dbReference type="SAM" id="SignalP"/>
    </source>
</evidence>
<sequence length="202" mass="22279">MLWSLGAAFATVSCAIAGVPSPSADSTDTTSTPTSIRQTDDHGKELPFTTKFPDRWSANNDGTTYEPCTSLTDTELSALGVDPTTVKDVALANHQTARGCIWSYRGRWMGGVSHFTGDKPTFEEEKKDRSWYEKSYDITIDGRLVLVDYWDSSRCITTVEVEHASVSTIVTRLWNPPPESELCNLAIEFTKLTLPKMPPPAP</sequence>
<dbReference type="EMBL" id="CP045809">
    <property type="protein sequence ID" value="QHN35878.1"/>
    <property type="molecule type" value="Genomic_DNA"/>
</dbReference>
<gene>
    <name evidence="3" type="ORF">GII31_14360</name>
</gene>
<dbReference type="Proteomes" id="UP001059836">
    <property type="component" value="Chromosome"/>
</dbReference>
<feature type="compositionally biased region" description="Low complexity" evidence="1">
    <location>
        <begin position="20"/>
        <end position="35"/>
    </location>
</feature>
<dbReference type="Pfam" id="PF12079">
    <property type="entry name" value="DUF3558"/>
    <property type="match status" value="1"/>
</dbReference>
<keyword evidence="4" id="KW-1185">Reference proteome</keyword>
<protein>
    <submittedName>
        <fullName evidence="3">DUF3558 domain-containing protein</fullName>
    </submittedName>
</protein>
<feature type="region of interest" description="Disordered" evidence="1">
    <location>
        <begin position="20"/>
        <end position="48"/>
    </location>
</feature>
<dbReference type="RefSeq" id="WP_213244127.1">
    <property type="nucleotide sequence ID" value="NZ_CP045806.1"/>
</dbReference>
<evidence type="ECO:0000313" key="4">
    <source>
        <dbReference type="Proteomes" id="UP001059836"/>
    </source>
</evidence>